<accession>A0AA39H3P9</accession>
<dbReference type="PROSITE" id="PS00018">
    <property type="entry name" value="EF_HAND_1"/>
    <property type="match status" value="1"/>
</dbReference>
<name>A0AA39H3P9_9BILA</name>
<organism evidence="5 6">
    <name type="scientific">Steinernema hermaphroditum</name>
    <dbReference type="NCBI Taxonomy" id="289476"/>
    <lineage>
        <taxon>Eukaryota</taxon>
        <taxon>Metazoa</taxon>
        <taxon>Ecdysozoa</taxon>
        <taxon>Nematoda</taxon>
        <taxon>Chromadorea</taxon>
        <taxon>Rhabditida</taxon>
        <taxon>Tylenchina</taxon>
        <taxon>Panagrolaimomorpha</taxon>
        <taxon>Strongyloidoidea</taxon>
        <taxon>Steinernematidae</taxon>
        <taxon>Steinernema</taxon>
    </lineage>
</organism>
<feature type="domain" description="Rab-GAP TBC" evidence="3">
    <location>
        <begin position="226"/>
        <end position="413"/>
    </location>
</feature>
<evidence type="ECO:0000256" key="2">
    <source>
        <dbReference type="ARBA" id="ARBA00022837"/>
    </source>
</evidence>
<dbReference type="FunFam" id="1.10.8.270:FF:000002">
    <property type="entry name" value="TBC1 domain family member 9B"/>
    <property type="match status" value="1"/>
</dbReference>
<evidence type="ECO:0008006" key="7">
    <source>
        <dbReference type="Google" id="ProtNLM"/>
    </source>
</evidence>
<sequence>MTYRRLTLECQMHPETLFSGPYALNKGNNVASRPSNGDRAYMSRFCLPHSEKLDGDAECQLYTPYHRKNVNGQIYVSRNFVCFASRIDRLVNVVVPIMDIVSVEECDRINNRRVHKAIRIHLNNNQDFIFSSLSDRSTVKDRIMKFLMELRGGLKRQTSKEDHLLKDEKVQSLANAILKEPLYERFPFGEDIPSCTKEKWKQLYAQFGEGVSMFRTVELHRLLLEGVSPRERGKIWMICSGAAAEMALHRNEYLMLLLKSQDQNMLAMEEIERDLHRSLPEHAAFQCGVGIDALRRVLTAYAVRNPNIGYCQAMNIVASVFLLFTSEEEAFWLLVALCERLLPDYYNTKVVGALVDQGVFSDLVIENLPTLHSKLVELGLDDMIALSWFLTLFLNAIRFDSAIRILDLFFFDGAKLMFQVALEMLQENMIKIRNARDDGEALVTLSKYTESISNKENGAPNTIFIGNLITESYRNFGEALTTEKIDQLRLKHRLKVVQGLEDSQMKSIIRSVGKECKFTYDELEMLYYLVKEEHLLSWKPRTPLNRKYGFEEKPRLDACVQSQYRLDYDLFKKIFPGLLPWKNLSDVFIIRVFRLLDISETGFLTFRDICYCLGMLLKGDSAEKITMFYKCHIPPAYNPMDNDDHDNRSDCGSTEMAVEACTVLGSVPNSPARQPIMRRSSITTTDEATIVDSVSGSYSTLSEANKYNEISDPILSSSVSPSDDMMSTSQIETDLNQVSRYSDDLSDICEVANIRLETKALIPINQDQFIELWRTFCDLFDRDTDDQSLYHSLGLVAAQLLNLCETHKNMRKVEDQIKEAMRTDDPMADAARQVQQRADDSIDSWQLNVEQIIASILNEECLAEFFDRKHSLKELIDTYKQTKVS</sequence>
<comment type="caution">
    <text evidence="5">The sequence shown here is derived from an EMBL/GenBank/DDBJ whole genome shotgun (WGS) entry which is preliminary data.</text>
</comment>
<dbReference type="AlphaFoldDB" id="A0AA39H3P9"/>
<dbReference type="PROSITE" id="PS50086">
    <property type="entry name" value="TBC_RABGAP"/>
    <property type="match status" value="1"/>
</dbReference>
<dbReference type="SUPFAM" id="SSF47923">
    <property type="entry name" value="Ypt/Rab-GAP domain of gyp1p"/>
    <property type="match status" value="2"/>
</dbReference>
<evidence type="ECO:0000313" key="5">
    <source>
        <dbReference type="EMBL" id="KAK0398662.1"/>
    </source>
</evidence>
<dbReference type="PANTHER" id="PTHR47219:SF6">
    <property type="entry name" value="RAB GTPASE-ACTIVATING PROTEIN 1"/>
    <property type="match status" value="1"/>
</dbReference>
<dbReference type="Gene3D" id="1.10.8.270">
    <property type="entry name" value="putative rabgap domain of human tbc1 domain family member 14 like domains"/>
    <property type="match status" value="1"/>
</dbReference>
<evidence type="ECO:0000256" key="1">
    <source>
        <dbReference type="ARBA" id="ARBA00022468"/>
    </source>
</evidence>
<dbReference type="GO" id="GO:0031267">
    <property type="term" value="F:small GTPase binding"/>
    <property type="evidence" value="ECO:0007669"/>
    <property type="project" value="TreeGrafter"/>
</dbReference>
<evidence type="ECO:0000313" key="6">
    <source>
        <dbReference type="Proteomes" id="UP001175271"/>
    </source>
</evidence>
<dbReference type="GO" id="GO:0005096">
    <property type="term" value="F:GTPase activator activity"/>
    <property type="evidence" value="ECO:0007669"/>
    <property type="project" value="UniProtKB-KW"/>
</dbReference>
<dbReference type="Gene3D" id="1.10.238.10">
    <property type="entry name" value="EF-hand"/>
    <property type="match status" value="1"/>
</dbReference>
<dbReference type="GO" id="GO:0005509">
    <property type="term" value="F:calcium ion binding"/>
    <property type="evidence" value="ECO:0007669"/>
    <property type="project" value="InterPro"/>
</dbReference>
<dbReference type="InterPro" id="IPR018247">
    <property type="entry name" value="EF_Hand_1_Ca_BS"/>
</dbReference>
<dbReference type="PROSITE" id="PS50222">
    <property type="entry name" value="EF_HAND_2"/>
    <property type="match status" value="1"/>
</dbReference>
<dbReference type="SMART" id="SM00568">
    <property type="entry name" value="GRAM"/>
    <property type="match status" value="1"/>
</dbReference>
<dbReference type="InterPro" id="IPR050302">
    <property type="entry name" value="Rab_GAP_TBC_domain"/>
</dbReference>
<keyword evidence="6" id="KW-1185">Reference proteome</keyword>
<dbReference type="Pfam" id="PF02893">
    <property type="entry name" value="GRAM"/>
    <property type="match status" value="1"/>
</dbReference>
<dbReference type="InterPro" id="IPR035969">
    <property type="entry name" value="Rab-GAP_TBC_sf"/>
</dbReference>
<dbReference type="Gene3D" id="2.30.29.30">
    <property type="entry name" value="Pleckstrin-homology domain (PH domain)/Phosphotyrosine-binding domain (PTB)"/>
    <property type="match status" value="1"/>
</dbReference>
<dbReference type="InterPro" id="IPR000195">
    <property type="entry name" value="Rab-GAP-TBC_dom"/>
</dbReference>
<proteinExistence type="predicted"/>
<dbReference type="SMART" id="SM00164">
    <property type="entry name" value="TBC"/>
    <property type="match status" value="1"/>
</dbReference>
<dbReference type="PANTHER" id="PTHR47219">
    <property type="entry name" value="RAB GTPASE-ACTIVATING PROTEIN 1-LIKE"/>
    <property type="match status" value="1"/>
</dbReference>
<dbReference type="Pfam" id="PF00566">
    <property type="entry name" value="RabGAP-TBC"/>
    <property type="match status" value="1"/>
</dbReference>
<dbReference type="SUPFAM" id="SSF47473">
    <property type="entry name" value="EF-hand"/>
    <property type="match status" value="1"/>
</dbReference>
<keyword evidence="1" id="KW-0343">GTPase activation</keyword>
<dbReference type="InterPro" id="IPR011992">
    <property type="entry name" value="EF-hand-dom_pair"/>
</dbReference>
<evidence type="ECO:0000259" key="3">
    <source>
        <dbReference type="PROSITE" id="PS50086"/>
    </source>
</evidence>
<feature type="domain" description="EF-hand" evidence="4">
    <location>
        <begin position="584"/>
        <end position="619"/>
    </location>
</feature>
<dbReference type="Gene3D" id="1.10.472.80">
    <property type="entry name" value="Ypt/Rab-GAP domain of gyp1p, domain 3"/>
    <property type="match status" value="1"/>
</dbReference>
<keyword evidence="2" id="KW-0106">Calcium</keyword>
<dbReference type="Proteomes" id="UP001175271">
    <property type="component" value="Unassembled WGS sequence"/>
</dbReference>
<protein>
    <recommendedName>
        <fullName evidence="7">Rab-GAP TBC domain-containing protein</fullName>
    </recommendedName>
</protein>
<dbReference type="InterPro" id="IPR011993">
    <property type="entry name" value="PH-like_dom_sf"/>
</dbReference>
<dbReference type="InterPro" id="IPR004182">
    <property type="entry name" value="GRAM"/>
</dbReference>
<dbReference type="InterPro" id="IPR002048">
    <property type="entry name" value="EF_hand_dom"/>
</dbReference>
<evidence type="ECO:0000259" key="4">
    <source>
        <dbReference type="PROSITE" id="PS50222"/>
    </source>
</evidence>
<gene>
    <name evidence="5" type="ORF">QR680_002700</name>
</gene>
<dbReference type="EMBL" id="JAUCMV010000005">
    <property type="protein sequence ID" value="KAK0398662.1"/>
    <property type="molecule type" value="Genomic_DNA"/>
</dbReference>
<reference evidence="5" key="1">
    <citation type="submission" date="2023-06" db="EMBL/GenBank/DDBJ databases">
        <title>Genomic analysis of the entomopathogenic nematode Steinernema hermaphroditum.</title>
        <authorList>
            <person name="Schwarz E.M."/>
            <person name="Heppert J.K."/>
            <person name="Baniya A."/>
            <person name="Schwartz H.T."/>
            <person name="Tan C.-H."/>
            <person name="Antoshechkin I."/>
            <person name="Sternberg P.W."/>
            <person name="Goodrich-Blair H."/>
            <person name="Dillman A.R."/>
        </authorList>
    </citation>
    <scope>NUCLEOTIDE SEQUENCE</scope>
    <source>
        <strain evidence="5">PS9179</strain>
        <tissue evidence="5">Whole animal</tissue>
    </source>
</reference>